<evidence type="ECO:0000313" key="3">
    <source>
        <dbReference type="Proteomes" id="UP000324222"/>
    </source>
</evidence>
<dbReference type="AlphaFoldDB" id="A0A5B7HM99"/>
<accession>A0A5B7HM99</accession>
<feature type="region of interest" description="Disordered" evidence="1">
    <location>
        <begin position="1"/>
        <end position="61"/>
    </location>
</feature>
<dbReference type="EMBL" id="VSRR010032669">
    <property type="protein sequence ID" value="MPC71313.1"/>
    <property type="molecule type" value="Genomic_DNA"/>
</dbReference>
<name>A0A5B7HM99_PORTR</name>
<protein>
    <submittedName>
        <fullName evidence="2">Uncharacterized protein</fullName>
    </submittedName>
</protein>
<evidence type="ECO:0000256" key="1">
    <source>
        <dbReference type="SAM" id="MobiDB-lite"/>
    </source>
</evidence>
<feature type="compositionally biased region" description="Basic residues" evidence="1">
    <location>
        <begin position="30"/>
        <end position="47"/>
    </location>
</feature>
<dbReference type="Proteomes" id="UP000324222">
    <property type="component" value="Unassembled WGS sequence"/>
</dbReference>
<keyword evidence="3" id="KW-1185">Reference proteome</keyword>
<comment type="caution">
    <text evidence="2">The sequence shown here is derived from an EMBL/GenBank/DDBJ whole genome shotgun (WGS) entry which is preliminary data.</text>
</comment>
<evidence type="ECO:0000313" key="2">
    <source>
        <dbReference type="EMBL" id="MPC71313.1"/>
    </source>
</evidence>
<sequence length="83" mass="8793">MRVHPWYPQLHAASPTAGPSQALPADKGGKLRRAHFLKGPATRHHKPPAQASSALAEEGRPGEDSFLAITLTVTSDASDVSWG</sequence>
<proteinExistence type="predicted"/>
<organism evidence="2 3">
    <name type="scientific">Portunus trituberculatus</name>
    <name type="common">Swimming crab</name>
    <name type="synonym">Neptunus trituberculatus</name>
    <dbReference type="NCBI Taxonomy" id="210409"/>
    <lineage>
        <taxon>Eukaryota</taxon>
        <taxon>Metazoa</taxon>
        <taxon>Ecdysozoa</taxon>
        <taxon>Arthropoda</taxon>
        <taxon>Crustacea</taxon>
        <taxon>Multicrustacea</taxon>
        <taxon>Malacostraca</taxon>
        <taxon>Eumalacostraca</taxon>
        <taxon>Eucarida</taxon>
        <taxon>Decapoda</taxon>
        <taxon>Pleocyemata</taxon>
        <taxon>Brachyura</taxon>
        <taxon>Eubrachyura</taxon>
        <taxon>Portunoidea</taxon>
        <taxon>Portunidae</taxon>
        <taxon>Portuninae</taxon>
        <taxon>Portunus</taxon>
    </lineage>
</organism>
<gene>
    <name evidence="2" type="ORF">E2C01_065587</name>
</gene>
<reference evidence="2 3" key="1">
    <citation type="submission" date="2019-05" db="EMBL/GenBank/DDBJ databases">
        <title>Another draft genome of Portunus trituberculatus and its Hox gene families provides insights of decapod evolution.</title>
        <authorList>
            <person name="Jeong J.-H."/>
            <person name="Song I."/>
            <person name="Kim S."/>
            <person name="Choi T."/>
            <person name="Kim D."/>
            <person name="Ryu S."/>
            <person name="Kim W."/>
        </authorList>
    </citation>
    <scope>NUCLEOTIDE SEQUENCE [LARGE SCALE GENOMIC DNA]</scope>
    <source>
        <tissue evidence="2">Muscle</tissue>
    </source>
</reference>